<feature type="domain" description="PIN" evidence="7">
    <location>
        <begin position="122"/>
        <end position="248"/>
    </location>
</feature>
<keyword evidence="2" id="KW-0804">Transcription</keyword>
<dbReference type="SMART" id="SM00670">
    <property type="entry name" value="PINc"/>
    <property type="match status" value="1"/>
</dbReference>
<reference evidence="8" key="2">
    <citation type="submission" date="2021-01" db="EMBL/GenBank/DDBJ databases">
        <authorList>
            <person name="Schikora-Tamarit M.A."/>
        </authorList>
    </citation>
    <scope>NUCLEOTIDE SEQUENCE</scope>
    <source>
        <strain evidence="8">CBS6341</strain>
    </source>
</reference>
<comment type="similarity">
    <text evidence="4">Belongs to the SWT1 family.</text>
</comment>
<feature type="compositionally biased region" description="Basic and acidic residues" evidence="6">
    <location>
        <begin position="275"/>
        <end position="295"/>
    </location>
</feature>
<dbReference type="CDD" id="cd18727">
    <property type="entry name" value="PIN_Swt1-like"/>
    <property type="match status" value="1"/>
</dbReference>
<evidence type="ECO:0000256" key="1">
    <source>
        <dbReference type="ARBA" id="ARBA00004123"/>
    </source>
</evidence>
<dbReference type="PANTHER" id="PTHR16161">
    <property type="entry name" value="TRANSCRIPTIONAL PROTEIN SWT1"/>
    <property type="match status" value="1"/>
</dbReference>
<feature type="region of interest" description="Disordered" evidence="6">
    <location>
        <begin position="345"/>
        <end position="368"/>
    </location>
</feature>
<dbReference type="Pfam" id="PF13638">
    <property type="entry name" value="PIN_4"/>
    <property type="match status" value="1"/>
</dbReference>
<dbReference type="AlphaFoldDB" id="A0A9P8PTW9"/>
<comment type="subcellular location">
    <subcellularLocation>
        <location evidence="1">Nucleus</location>
    </subcellularLocation>
</comment>
<dbReference type="GO" id="GO:0005634">
    <property type="term" value="C:nucleus"/>
    <property type="evidence" value="ECO:0007669"/>
    <property type="project" value="UniProtKB-SubCell"/>
</dbReference>
<dbReference type="GO" id="GO:0004540">
    <property type="term" value="F:RNA nuclease activity"/>
    <property type="evidence" value="ECO:0007669"/>
    <property type="project" value="UniProtKB-ARBA"/>
</dbReference>
<dbReference type="Pfam" id="PF21693">
    <property type="entry name" value="SWT1_3rd"/>
    <property type="match status" value="1"/>
</dbReference>
<evidence type="ECO:0000256" key="2">
    <source>
        <dbReference type="ARBA" id="ARBA00023163"/>
    </source>
</evidence>
<feature type="compositionally biased region" description="Polar residues" evidence="6">
    <location>
        <begin position="296"/>
        <end position="314"/>
    </location>
</feature>
<evidence type="ECO:0000256" key="5">
    <source>
        <dbReference type="ARBA" id="ARBA00074620"/>
    </source>
</evidence>
<dbReference type="OrthoDB" id="2017974at2759"/>
<evidence type="ECO:0000256" key="6">
    <source>
        <dbReference type="SAM" id="MobiDB-lite"/>
    </source>
</evidence>
<reference evidence="8" key="1">
    <citation type="journal article" date="2021" name="Open Biol.">
        <title>Shared evolutionary footprints suggest mitochondrial oxidative damage underlies multiple complex I losses in fungi.</title>
        <authorList>
            <person name="Schikora-Tamarit M.A."/>
            <person name="Marcet-Houben M."/>
            <person name="Nosek J."/>
            <person name="Gabaldon T."/>
        </authorList>
    </citation>
    <scope>NUCLEOTIDE SEQUENCE</scope>
    <source>
        <strain evidence="8">CBS6341</strain>
    </source>
</reference>
<dbReference type="Gene3D" id="3.40.50.1010">
    <property type="entry name" value="5'-nuclease"/>
    <property type="match status" value="1"/>
</dbReference>
<proteinExistence type="inferred from homology"/>
<dbReference type="InterPro" id="IPR002716">
    <property type="entry name" value="PIN_dom"/>
</dbReference>
<name>A0A9P8PTW9_9ASCO</name>
<feature type="region of interest" description="Disordered" evidence="6">
    <location>
        <begin position="275"/>
        <end position="314"/>
    </location>
</feature>
<evidence type="ECO:0000313" key="8">
    <source>
        <dbReference type="EMBL" id="KAH3677219.1"/>
    </source>
</evidence>
<dbReference type="PANTHER" id="PTHR16161:SF0">
    <property type="entry name" value="TRANSCRIPTIONAL PROTEIN SWT1"/>
    <property type="match status" value="1"/>
</dbReference>
<dbReference type="InterPro" id="IPR052626">
    <property type="entry name" value="SWT1_Regulator"/>
</dbReference>
<comment type="caution">
    <text evidence="8">The sequence shown here is derived from an EMBL/GenBank/DDBJ whole genome shotgun (WGS) entry which is preliminary data.</text>
</comment>
<sequence length="511" mass="58764">MSFLPSKYSGLGLSEEDQKKVITTGHRTSAIGNRVSSFSERVNEAYQSYNSNENNNHITGDDDGDIPMVGMDDDEEVLAITEFLSKKRNEELKYLHKNSNNTLNELINNPQTTVLDSNSTESYLVVDTNFIISHLDIIDLLSKLHENYHHKLIIPTTTMQELDGLKRSEKTANESIDGTTVGHLARWANDWIYKKLAESDSSVRAQKLYEYIDQSTQKDDSILDCCIYLERNEKALVVLLSNDKNLCMKALSNDILTVSFRKNMSAKLIAETIHQERQSREFRKTSNSELSKKSTPESYQGQDQGQGNTQFSLPSSQLRNIQEYQNQNDTREMLQDSGNFIRERLPPPEELILPKRTRSPGRAVSQKQSNPHLITVEGLDDAIEIIYSEVTKVVLGSIDYCMSEEYGDDLELIGYDKTHVITLNDCSNIIIRHWVSVFTEYFQKPGFTPFPRRGKKLPLHTRKPVSGMESVDFIRYWKNILKRLYMKRDKTQNLALEKLFDRWDHLLKPFA</sequence>
<dbReference type="EMBL" id="JAEUBF010000544">
    <property type="protein sequence ID" value="KAH3677219.1"/>
    <property type="molecule type" value="Genomic_DNA"/>
</dbReference>
<gene>
    <name evidence="8" type="ORF">WICMUC_001800</name>
</gene>
<dbReference type="Proteomes" id="UP000769528">
    <property type="component" value="Unassembled WGS sequence"/>
</dbReference>
<dbReference type="InterPro" id="IPR029060">
    <property type="entry name" value="PIN-like_dom_sf"/>
</dbReference>
<dbReference type="InterPro" id="IPR049014">
    <property type="entry name" value="SWT1_C"/>
</dbReference>
<keyword evidence="3" id="KW-0539">Nucleus</keyword>
<evidence type="ECO:0000259" key="7">
    <source>
        <dbReference type="SMART" id="SM00670"/>
    </source>
</evidence>
<evidence type="ECO:0000313" key="9">
    <source>
        <dbReference type="Proteomes" id="UP000769528"/>
    </source>
</evidence>
<evidence type="ECO:0000256" key="3">
    <source>
        <dbReference type="ARBA" id="ARBA00023242"/>
    </source>
</evidence>
<organism evidence="8 9">
    <name type="scientific">Wickerhamomyces mucosus</name>
    <dbReference type="NCBI Taxonomy" id="1378264"/>
    <lineage>
        <taxon>Eukaryota</taxon>
        <taxon>Fungi</taxon>
        <taxon>Dikarya</taxon>
        <taxon>Ascomycota</taxon>
        <taxon>Saccharomycotina</taxon>
        <taxon>Saccharomycetes</taxon>
        <taxon>Phaffomycetales</taxon>
        <taxon>Wickerhamomycetaceae</taxon>
        <taxon>Wickerhamomyces</taxon>
    </lineage>
</organism>
<dbReference type="FunFam" id="3.40.50.1010:FF:000045">
    <property type="entry name" value="Transcriptional protein swt1"/>
    <property type="match status" value="1"/>
</dbReference>
<dbReference type="SUPFAM" id="SSF88723">
    <property type="entry name" value="PIN domain-like"/>
    <property type="match status" value="1"/>
</dbReference>
<keyword evidence="9" id="KW-1185">Reference proteome</keyword>
<accession>A0A9P8PTW9</accession>
<evidence type="ECO:0000256" key="4">
    <source>
        <dbReference type="ARBA" id="ARBA00060839"/>
    </source>
</evidence>
<protein>
    <recommendedName>
        <fullName evidence="5">Transcriptional protein SWT1</fullName>
    </recommendedName>
</protein>